<feature type="compositionally biased region" description="Low complexity" evidence="1">
    <location>
        <begin position="467"/>
        <end position="489"/>
    </location>
</feature>
<proteinExistence type="predicted"/>
<dbReference type="Proteomes" id="UP000078148">
    <property type="component" value="Chromosome"/>
</dbReference>
<keyword evidence="3" id="KW-1185">Reference proteome</keyword>
<dbReference type="STRING" id="1616788.AR543_21675"/>
<accession>A0A172ZL35</accession>
<evidence type="ECO:0000313" key="3">
    <source>
        <dbReference type="Proteomes" id="UP000078148"/>
    </source>
</evidence>
<feature type="compositionally biased region" description="Low complexity" evidence="1">
    <location>
        <begin position="417"/>
        <end position="450"/>
    </location>
</feature>
<dbReference type="RefSeq" id="WP_060536417.1">
    <property type="nucleotide sequence ID" value="NZ_CP013023.1"/>
</dbReference>
<protein>
    <recommendedName>
        <fullName evidence="4">YbbR-like domain-containing protein YbbR</fullName>
    </recommendedName>
</protein>
<reference evidence="2 3" key="2">
    <citation type="journal article" date="2016" name="Int. J. Syst. Evol. Microbiol.">
        <title>Paenibacillus bovis sp. nov., isolated from raw yak (Bos grunniens) milk.</title>
        <authorList>
            <person name="Gao C."/>
            <person name="Han J."/>
            <person name="Liu Z."/>
            <person name="Xu X."/>
            <person name="Hang F."/>
            <person name="Wu Z."/>
        </authorList>
    </citation>
    <scope>NUCLEOTIDE SEQUENCE [LARGE SCALE GENOMIC DNA]</scope>
    <source>
        <strain evidence="2 3">BD3526</strain>
    </source>
</reference>
<dbReference type="InterPro" id="IPR053154">
    <property type="entry name" value="c-di-AMP_regulator"/>
</dbReference>
<dbReference type="EMBL" id="CP013023">
    <property type="protein sequence ID" value="ANF98346.1"/>
    <property type="molecule type" value="Genomic_DNA"/>
</dbReference>
<gene>
    <name evidence="2" type="ORF">AR543_21675</name>
</gene>
<dbReference type="PANTHER" id="PTHR37804:SF1">
    <property type="entry name" value="CDAA REGULATORY PROTEIN CDAR"/>
    <property type="match status" value="1"/>
</dbReference>
<dbReference type="Pfam" id="PF07949">
    <property type="entry name" value="YbbR"/>
    <property type="match status" value="3"/>
</dbReference>
<dbReference type="Gene3D" id="2.170.120.30">
    <property type="match status" value="2"/>
</dbReference>
<dbReference type="OrthoDB" id="1013291at2"/>
<organism evidence="2 3">
    <name type="scientific">Paenibacillus bovis</name>
    <dbReference type="NCBI Taxonomy" id="1616788"/>
    <lineage>
        <taxon>Bacteria</taxon>
        <taxon>Bacillati</taxon>
        <taxon>Bacillota</taxon>
        <taxon>Bacilli</taxon>
        <taxon>Bacillales</taxon>
        <taxon>Paenibacillaceae</taxon>
        <taxon>Paenibacillus</taxon>
    </lineage>
</organism>
<evidence type="ECO:0008006" key="4">
    <source>
        <dbReference type="Google" id="ProtNLM"/>
    </source>
</evidence>
<sequence>MMDKWISNNTVAKVLALVVSILLWIMVHMDNNTLPMQSSASQVGTSVINDVQVQPYGFDEDKYVLKSIEPSTVSIEVRGTRPDLLPSDSYKAKVDLSQIKGAGTVSLPLITDTPASVQYVSSTPSVVKVTIEEKTSNAFVPEIITQGEPAAGYQKGNPVITDGTDKVSVTLPQSRLEDVQKVQGVISVAGATDTVSKTVALAVYDKSGNVMKDAIISPSSVKAEVPIGAATRTLPLNLSYTGQLPDRLVLAGTEVSADQIKVYGSESALAALGDSITASVDLSSIEQAGTVTLTAKLALPEGTERISPSSVQVKIMTEEFSERVIQNIPIGLVGTGSNLEAVITKPQSKQVSLNIKGSPEALQAVKPEDIKATANLSGRGPGTYTIPVQIVLPETVSLTDPGIKLDVTVTITEKADNSGAGNGAADNGSNNGAGTTEEGENESGTGTGNAVPDSSNPEEKPGTDSGTGSEQQPETPPTEGEQPEAGTPPVSSNESTQPTAPSTEENTQPKQGSANQNGETTTSAKAVFTTTYH</sequence>
<feature type="region of interest" description="Disordered" evidence="1">
    <location>
        <begin position="415"/>
        <end position="533"/>
    </location>
</feature>
<evidence type="ECO:0000313" key="2">
    <source>
        <dbReference type="EMBL" id="ANF98346.1"/>
    </source>
</evidence>
<name>A0A172ZL35_9BACL</name>
<dbReference type="Gene3D" id="2.170.120.40">
    <property type="entry name" value="YbbR-like domain"/>
    <property type="match status" value="2"/>
</dbReference>
<evidence type="ECO:0000256" key="1">
    <source>
        <dbReference type="SAM" id="MobiDB-lite"/>
    </source>
</evidence>
<dbReference type="AlphaFoldDB" id="A0A172ZL35"/>
<reference evidence="3" key="1">
    <citation type="submission" date="2015-10" db="EMBL/GenBank/DDBJ databases">
        <title>Genome of Paenibacillus bovis sp. nov.</title>
        <authorList>
            <person name="Wu Z."/>
            <person name="Gao C."/>
            <person name="Liu Z."/>
            <person name="Zheng H."/>
        </authorList>
    </citation>
    <scope>NUCLEOTIDE SEQUENCE [LARGE SCALE GENOMIC DNA]</scope>
    <source>
        <strain evidence="3">BD3526</strain>
    </source>
</reference>
<dbReference type="InterPro" id="IPR012505">
    <property type="entry name" value="YbbR"/>
</dbReference>
<feature type="compositionally biased region" description="Polar residues" evidence="1">
    <location>
        <begin position="490"/>
        <end position="519"/>
    </location>
</feature>
<dbReference type="PANTHER" id="PTHR37804">
    <property type="entry name" value="CDAA REGULATORY PROTEIN CDAR"/>
    <property type="match status" value="1"/>
</dbReference>
<dbReference type="KEGG" id="pbv:AR543_21675"/>
<feature type="compositionally biased region" description="Low complexity" evidence="1">
    <location>
        <begin position="520"/>
        <end position="533"/>
    </location>
</feature>